<feature type="domain" description="Serine aminopeptidase S33" evidence="3">
    <location>
        <begin position="31"/>
        <end position="266"/>
    </location>
</feature>
<dbReference type="EMBL" id="JACIBS010000005">
    <property type="protein sequence ID" value="MBB3665518.1"/>
    <property type="molecule type" value="Genomic_DNA"/>
</dbReference>
<dbReference type="InterPro" id="IPR050261">
    <property type="entry name" value="FrsA_esterase"/>
</dbReference>
<reference evidence="4 5" key="1">
    <citation type="submission" date="2020-08" db="EMBL/GenBank/DDBJ databases">
        <title>Sequencing the genomes of 1000 actinobacteria strains.</title>
        <authorList>
            <person name="Klenk H.-P."/>
        </authorList>
    </citation>
    <scope>NUCLEOTIDE SEQUENCE [LARGE SCALE GENOMIC DNA]</scope>
    <source>
        <strain evidence="4 5">DSM 45267</strain>
    </source>
</reference>
<keyword evidence="2" id="KW-0378">Hydrolase</keyword>
<dbReference type="Gene3D" id="3.40.50.1820">
    <property type="entry name" value="alpha/beta hydrolase"/>
    <property type="match status" value="1"/>
</dbReference>
<accession>A0A839XWS0</accession>
<dbReference type="SUPFAM" id="SSF53474">
    <property type="entry name" value="alpha/beta-Hydrolases"/>
    <property type="match status" value="1"/>
</dbReference>
<evidence type="ECO:0000256" key="2">
    <source>
        <dbReference type="ARBA" id="ARBA00022801"/>
    </source>
</evidence>
<dbReference type="Proteomes" id="UP000564573">
    <property type="component" value="Unassembled WGS sequence"/>
</dbReference>
<dbReference type="InterPro" id="IPR029058">
    <property type="entry name" value="AB_hydrolase_fold"/>
</dbReference>
<dbReference type="RefSeq" id="WP_183786733.1">
    <property type="nucleotide sequence ID" value="NZ_JACIBS010000005.1"/>
</dbReference>
<proteinExistence type="inferred from homology"/>
<evidence type="ECO:0000313" key="5">
    <source>
        <dbReference type="Proteomes" id="UP000564573"/>
    </source>
</evidence>
<keyword evidence="5" id="KW-1185">Reference proteome</keyword>
<evidence type="ECO:0000259" key="3">
    <source>
        <dbReference type="Pfam" id="PF12146"/>
    </source>
</evidence>
<dbReference type="InterPro" id="IPR022742">
    <property type="entry name" value="Hydrolase_4"/>
</dbReference>
<dbReference type="Pfam" id="PF12146">
    <property type="entry name" value="Hydrolase_4"/>
    <property type="match status" value="1"/>
</dbReference>
<name>A0A839XWS0_9PSEU</name>
<organism evidence="4 5">
    <name type="scientific">Prauserella sediminis</name>
    <dbReference type="NCBI Taxonomy" id="577680"/>
    <lineage>
        <taxon>Bacteria</taxon>
        <taxon>Bacillati</taxon>
        <taxon>Actinomycetota</taxon>
        <taxon>Actinomycetes</taxon>
        <taxon>Pseudonocardiales</taxon>
        <taxon>Pseudonocardiaceae</taxon>
        <taxon>Prauserella</taxon>
        <taxon>Prauserella salsuginis group</taxon>
    </lineage>
</organism>
<evidence type="ECO:0000256" key="1">
    <source>
        <dbReference type="ARBA" id="ARBA00008645"/>
    </source>
</evidence>
<sequence>MIENKTAFYSEGARLQASFYYPENVPVNVSKPVVIINSGYQGFNEFYPKMFAKRLTSQGFSCFGFDYRGMADSEGEKGTVLIEQQVEDVRNAVTFVQSRDDVDSRQVGLIGWGMGAANVVLAAQQGPRVAAVAALNGFYDGERWLRSVHTYDEWTAILETVRQDRTQRVLCGESALADTFEHYPLDPATKEYVGKELEQVYGFGHPTRLQFTESVISTKVERVVQHLAGTPLFIGHGVHNTLHPMTEAESLFAAAPSPKSFYTIDGRHNDFMYGDHPEFIRLCEHVEEFMTDAFRDSVEPARLVRA</sequence>
<dbReference type="AlphaFoldDB" id="A0A839XWS0"/>
<dbReference type="GO" id="GO:0052689">
    <property type="term" value="F:carboxylic ester hydrolase activity"/>
    <property type="evidence" value="ECO:0007669"/>
    <property type="project" value="UniProtKB-ARBA"/>
</dbReference>
<gene>
    <name evidence="4" type="ORF">FB384_004476</name>
</gene>
<evidence type="ECO:0000313" key="4">
    <source>
        <dbReference type="EMBL" id="MBB3665518.1"/>
    </source>
</evidence>
<protein>
    <recommendedName>
        <fullName evidence="3">Serine aminopeptidase S33 domain-containing protein</fullName>
    </recommendedName>
</protein>
<dbReference type="Gene3D" id="1.10.10.800">
    <property type="match status" value="1"/>
</dbReference>
<dbReference type="PANTHER" id="PTHR22946:SF9">
    <property type="entry name" value="POLYKETIDE TRANSFERASE AF380"/>
    <property type="match status" value="1"/>
</dbReference>
<comment type="caution">
    <text evidence="4">The sequence shown here is derived from an EMBL/GenBank/DDBJ whole genome shotgun (WGS) entry which is preliminary data.</text>
</comment>
<dbReference type="PANTHER" id="PTHR22946">
    <property type="entry name" value="DIENELACTONE HYDROLASE DOMAIN-CONTAINING PROTEIN-RELATED"/>
    <property type="match status" value="1"/>
</dbReference>
<comment type="similarity">
    <text evidence="1">Belongs to the AB hydrolase superfamily.</text>
</comment>